<dbReference type="Gene3D" id="3.30.70.330">
    <property type="match status" value="1"/>
</dbReference>
<organism evidence="3 4">
    <name type="scientific">Clathrus columnatus</name>
    <dbReference type="NCBI Taxonomy" id="1419009"/>
    <lineage>
        <taxon>Eukaryota</taxon>
        <taxon>Fungi</taxon>
        <taxon>Dikarya</taxon>
        <taxon>Basidiomycota</taxon>
        <taxon>Agaricomycotina</taxon>
        <taxon>Agaricomycetes</taxon>
        <taxon>Phallomycetidae</taxon>
        <taxon>Phallales</taxon>
        <taxon>Clathraceae</taxon>
        <taxon>Clathrus</taxon>
    </lineage>
</organism>
<dbReference type="InterPro" id="IPR035979">
    <property type="entry name" value="RBD_domain_sf"/>
</dbReference>
<dbReference type="InterPro" id="IPR018829">
    <property type="entry name" value="DUF2433"/>
</dbReference>
<feature type="domain" description="RRM" evidence="2">
    <location>
        <begin position="555"/>
        <end position="625"/>
    </location>
</feature>
<dbReference type="InterPro" id="IPR000504">
    <property type="entry name" value="RRM_dom"/>
</dbReference>
<dbReference type="PANTHER" id="PTHR31987:SF11">
    <property type="entry name" value="DUF2433 DOMAIN-CONTAINING PROTEIN"/>
    <property type="match status" value="1"/>
</dbReference>
<accession>A0AAV4ZZK1</accession>
<protein>
    <recommendedName>
        <fullName evidence="2">RRM domain-containing protein</fullName>
    </recommendedName>
</protein>
<dbReference type="PANTHER" id="PTHR31987">
    <property type="entry name" value="GLUTAMINASE A-RELATED"/>
    <property type="match status" value="1"/>
</dbReference>
<dbReference type="SUPFAM" id="SSF54928">
    <property type="entry name" value="RNA-binding domain, RBD"/>
    <property type="match status" value="1"/>
</dbReference>
<dbReference type="AlphaFoldDB" id="A0AAV4ZZK1"/>
<name>A0AAV4ZZK1_9AGAM</name>
<feature type="compositionally biased region" description="Polar residues" evidence="1">
    <location>
        <begin position="674"/>
        <end position="684"/>
    </location>
</feature>
<feature type="compositionally biased region" description="Polar residues" evidence="1">
    <location>
        <begin position="433"/>
        <end position="448"/>
    </location>
</feature>
<feature type="compositionally biased region" description="Basic and acidic residues" evidence="1">
    <location>
        <begin position="484"/>
        <end position="511"/>
    </location>
</feature>
<evidence type="ECO:0000256" key="1">
    <source>
        <dbReference type="SAM" id="MobiDB-lite"/>
    </source>
</evidence>
<dbReference type="InterPro" id="IPR029052">
    <property type="entry name" value="Metallo-depent_PP-like"/>
</dbReference>
<feature type="region of interest" description="Disordered" evidence="1">
    <location>
        <begin position="627"/>
        <end position="684"/>
    </location>
</feature>
<dbReference type="InterPro" id="IPR052743">
    <property type="entry name" value="Glutaminase_GtaA"/>
</dbReference>
<evidence type="ECO:0000313" key="4">
    <source>
        <dbReference type="Proteomes" id="UP001050691"/>
    </source>
</evidence>
<evidence type="ECO:0000259" key="2">
    <source>
        <dbReference type="SMART" id="SM00360"/>
    </source>
</evidence>
<sequence length="684" mass="74385">MSRPVSRPATTPLPRTVPFSVNTQTKVFESGAGRILCIADVRGRINTINELVEEAKADVVIHTGDFGFFENSSLERINDRTLRHLVQYSPLVSGAQRTSFLSPDVSPASIRNAITSSPTPILSEFSLLLSRNIKLAVPVYTIWGACEDVAVLEKFRTGQYEIPNLSIIDEATTRCLDIGGVKLRLLGLGGAFVSHKMFDNGEGHATIAGAAGTTWTTALQIGELVDTAQRVYDPTETRVLITHASTGKEGLLAQLALILKIDLTISASLHFRYASSYNEFSVQPNLEGFRHKLLAGKEAFEKVWENVKPQVEAVIDENQRLLLDKVLAVVERIPSNPGPAVGPTSGEDAAWKNCWNWNLCDAANGSLVLDIRNGRVSAELKSQGFNYSYRRTATPTTTAPTPQSTTSALPQQQQQLSQTKALTPAPTGPPSVRNATPVNAEVASTSPVNPSPSQPESVNGSKMNGAAIFESTRDRQQARKQQKKEREKERRKDEKDRETPGKDTPEKKDSLMSHQPRPSTSSSVPSGDGELISPAEGTGGRTPTGPPRRQRNPWTLFMKLPIPVNENELREFFQDAKDGITNVKITQGGFGRSRVAFIEFGDEEAMKAGLNKHAEKLKDQLVNVTIADDRGGDRPSDRGGFGGRGRGRGGFAQRAVAQAGLVGRHTGARRNENGENVNRPTESS</sequence>
<feature type="compositionally biased region" description="Polar residues" evidence="1">
    <location>
        <begin position="512"/>
        <end position="525"/>
    </location>
</feature>
<keyword evidence="4" id="KW-1185">Reference proteome</keyword>
<dbReference type="GO" id="GO:0003723">
    <property type="term" value="F:RNA binding"/>
    <property type="evidence" value="ECO:0007669"/>
    <property type="project" value="InterPro"/>
</dbReference>
<dbReference type="EMBL" id="BPWL01000002">
    <property type="protein sequence ID" value="GJJ07801.1"/>
    <property type="molecule type" value="Genomic_DNA"/>
</dbReference>
<gene>
    <name evidence="3" type="ORF">Clacol_002006</name>
</gene>
<comment type="caution">
    <text evidence="3">The sequence shown here is derived from an EMBL/GenBank/DDBJ whole genome shotgun (WGS) entry which is preliminary data.</text>
</comment>
<proteinExistence type="predicted"/>
<dbReference type="InterPro" id="IPR012677">
    <property type="entry name" value="Nucleotide-bd_a/b_plait_sf"/>
</dbReference>
<feature type="compositionally biased region" description="Low complexity" evidence="1">
    <location>
        <begin position="392"/>
        <end position="423"/>
    </location>
</feature>
<feature type="region of interest" description="Disordered" evidence="1">
    <location>
        <begin position="391"/>
        <end position="554"/>
    </location>
</feature>
<reference evidence="3" key="1">
    <citation type="submission" date="2021-10" db="EMBL/GenBank/DDBJ databases">
        <title>De novo Genome Assembly of Clathrus columnatus (Basidiomycota, Fungi) Using Illumina and Nanopore Sequence Data.</title>
        <authorList>
            <person name="Ogiso-Tanaka E."/>
            <person name="Itagaki H."/>
            <person name="Hosoya T."/>
            <person name="Hosaka K."/>
        </authorList>
    </citation>
    <scope>NUCLEOTIDE SEQUENCE</scope>
    <source>
        <strain evidence="3">MO-923</strain>
    </source>
</reference>
<feature type="compositionally biased region" description="Basic and acidic residues" evidence="1">
    <location>
        <begin position="627"/>
        <end position="637"/>
    </location>
</feature>
<dbReference type="SUPFAM" id="SSF56300">
    <property type="entry name" value="Metallo-dependent phosphatases"/>
    <property type="match status" value="1"/>
</dbReference>
<evidence type="ECO:0000313" key="3">
    <source>
        <dbReference type="EMBL" id="GJJ07801.1"/>
    </source>
</evidence>
<dbReference type="Pfam" id="PF10360">
    <property type="entry name" value="DUF2433"/>
    <property type="match status" value="1"/>
</dbReference>
<feature type="compositionally biased region" description="Gly residues" evidence="1">
    <location>
        <begin position="639"/>
        <end position="650"/>
    </location>
</feature>
<dbReference type="SMART" id="SM00360">
    <property type="entry name" value="RRM"/>
    <property type="match status" value="1"/>
</dbReference>
<dbReference type="Proteomes" id="UP001050691">
    <property type="component" value="Unassembled WGS sequence"/>
</dbReference>